<keyword evidence="8" id="KW-1185">Reference proteome</keyword>
<dbReference type="GO" id="GO:0005524">
    <property type="term" value="F:ATP binding"/>
    <property type="evidence" value="ECO:0007669"/>
    <property type="project" value="UniProtKB-KW"/>
</dbReference>
<keyword evidence="4" id="KW-0418">Kinase</keyword>
<dbReference type="Gene3D" id="3.30.200.20">
    <property type="entry name" value="Phosphorylase Kinase, domain 1"/>
    <property type="match status" value="1"/>
</dbReference>
<dbReference type="GO" id="GO:0004713">
    <property type="term" value="F:protein tyrosine kinase activity"/>
    <property type="evidence" value="ECO:0007669"/>
    <property type="project" value="TreeGrafter"/>
</dbReference>
<dbReference type="InterPro" id="IPR000719">
    <property type="entry name" value="Prot_kinase_dom"/>
</dbReference>
<evidence type="ECO:0000313" key="8">
    <source>
        <dbReference type="Proteomes" id="UP001153269"/>
    </source>
</evidence>
<dbReference type="EMBL" id="CADEAL010001213">
    <property type="protein sequence ID" value="CAB1430207.1"/>
    <property type="molecule type" value="Genomic_DNA"/>
</dbReference>
<dbReference type="SMART" id="SM00220">
    <property type="entry name" value="S_TKc"/>
    <property type="match status" value="1"/>
</dbReference>
<dbReference type="GO" id="GO:0005634">
    <property type="term" value="C:nucleus"/>
    <property type="evidence" value="ECO:0007669"/>
    <property type="project" value="TreeGrafter"/>
</dbReference>
<dbReference type="Gene3D" id="1.10.510.10">
    <property type="entry name" value="Transferase(Phosphotransferase) domain 1"/>
    <property type="match status" value="2"/>
</dbReference>
<keyword evidence="2" id="KW-0808">Transferase</keyword>
<evidence type="ECO:0000259" key="6">
    <source>
        <dbReference type="PROSITE" id="PS50011"/>
    </source>
</evidence>
<dbReference type="InterPro" id="IPR011009">
    <property type="entry name" value="Kinase-like_dom_sf"/>
</dbReference>
<dbReference type="InterPro" id="IPR050494">
    <property type="entry name" value="Ser_Thr_dual-spec_kinase"/>
</dbReference>
<dbReference type="Proteomes" id="UP001153269">
    <property type="component" value="Unassembled WGS sequence"/>
</dbReference>
<evidence type="ECO:0000256" key="1">
    <source>
        <dbReference type="ARBA" id="ARBA00022527"/>
    </source>
</evidence>
<gene>
    <name evidence="7" type="ORF">PLEPLA_LOCUS18189</name>
</gene>
<dbReference type="AlphaFoldDB" id="A0A9N7UGT9"/>
<evidence type="ECO:0000256" key="2">
    <source>
        <dbReference type="ARBA" id="ARBA00022679"/>
    </source>
</evidence>
<keyword evidence="5" id="KW-0067">ATP-binding</keyword>
<comment type="caution">
    <text evidence="7">The sequence shown here is derived from an EMBL/GenBank/DDBJ whole genome shotgun (WGS) entry which is preliminary data.</text>
</comment>
<dbReference type="SUPFAM" id="SSF56112">
    <property type="entry name" value="Protein kinase-like (PK-like)"/>
    <property type="match status" value="1"/>
</dbReference>
<sequence>MSSWRTLEDSSAASVSLTAPDAQDCPHNPQQLFFLFGPGLFRGRRLRNNRLVHEPQDQRDCGFENHEGHRVNMLKVISELDADLNNMVKFHEVFQHLGQTCLVFERLDISLYDLLKQREWEHHPLHEIRPVAKQLFVALDALKGLWVLHTDIKPDNVMFVNMKDQPLRVKLIDFGLAMMTSKVRRGMKIQPCGYRAPEISLGLPFSEAVDVWGDQMKDMVTVLGLPQHHLLDAGWYSEQFFIEEEGEDSPSWRLMTADEYNAVNNVKTEEKESFIRQLNSLNGLIHIHPKLGAAEMEDRMAFVSLLEGLLHLDGDERLSPRQALKLPFISMSHLREDFHSRDYRTTCQEAMRVCPTEDSVHCSTSDSGYSGSMDQDFSDSVEALDSPSATSELSWCSDKTIVSHTICSPTFNDTSEELYKGSDLQINSSATWVWSPIRFYDTIEELSKGSDLKSSPRDTLVWSAIRDDDTSEELSKGSDLQIHSSTTWVWSPI</sequence>
<dbReference type="GO" id="GO:0005737">
    <property type="term" value="C:cytoplasm"/>
    <property type="evidence" value="ECO:0007669"/>
    <property type="project" value="TreeGrafter"/>
</dbReference>
<evidence type="ECO:0000313" key="7">
    <source>
        <dbReference type="EMBL" id="CAB1430207.1"/>
    </source>
</evidence>
<evidence type="ECO:0000256" key="5">
    <source>
        <dbReference type="ARBA" id="ARBA00022840"/>
    </source>
</evidence>
<keyword evidence="1" id="KW-0723">Serine/threonine-protein kinase</keyword>
<feature type="domain" description="Protein kinase" evidence="6">
    <location>
        <begin position="30"/>
        <end position="329"/>
    </location>
</feature>
<keyword evidence="3" id="KW-0547">Nucleotide-binding</keyword>
<evidence type="ECO:0000256" key="3">
    <source>
        <dbReference type="ARBA" id="ARBA00022741"/>
    </source>
</evidence>
<dbReference type="PANTHER" id="PTHR24058">
    <property type="entry name" value="DUAL SPECIFICITY PROTEIN KINASE"/>
    <property type="match status" value="1"/>
</dbReference>
<protein>
    <recommendedName>
        <fullName evidence="6">Protein kinase domain-containing protein</fullName>
    </recommendedName>
</protein>
<evidence type="ECO:0000256" key="4">
    <source>
        <dbReference type="ARBA" id="ARBA00022777"/>
    </source>
</evidence>
<dbReference type="InterPro" id="IPR008271">
    <property type="entry name" value="Ser/Thr_kinase_AS"/>
</dbReference>
<dbReference type="Pfam" id="PF00069">
    <property type="entry name" value="Pkinase"/>
    <property type="match status" value="1"/>
</dbReference>
<dbReference type="PROSITE" id="PS00108">
    <property type="entry name" value="PROTEIN_KINASE_ST"/>
    <property type="match status" value="1"/>
</dbReference>
<accession>A0A9N7UGT9</accession>
<dbReference type="PANTHER" id="PTHR24058:SF53">
    <property type="entry name" value="HOMEODOMAIN-INTERACTING PROTEIN KINASE 2"/>
    <property type="match status" value="1"/>
</dbReference>
<dbReference type="GO" id="GO:0004674">
    <property type="term" value="F:protein serine/threonine kinase activity"/>
    <property type="evidence" value="ECO:0007669"/>
    <property type="project" value="UniProtKB-KW"/>
</dbReference>
<organism evidence="7 8">
    <name type="scientific">Pleuronectes platessa</name>
    <name type="common">European plaice</name>
    <dbReference type="NCBI Taxonomy" id="8262"/>
    <lineage>
        <taxon>Eukaryota</taxon>
        <taxon>Metazoa</taxon>
        <taxon>Chordata</taxon>
        <taxon>Craniata</taxon>
        <taxon>Vertebrata</taxon>
        <taxon>Euteleostomi</taxon>
        <taxon>Actinopterygii</taxon>
        <taxon>Neopterygii</taxon>
        <taxon>Teleostei</taxon>
        <taxon>Neoteleostei</taxon>
        <taxon>Acanthomorphata</taxon>
        <taxon>Carangaria</taxon>
        <taxon>Pleuronectiformes</taxon>
        <taxon>Pleuronectoidei</taxon>
        <taxon>Pleuronectidae</taxon>
        <taxon>Pleuronectes</taxon>
    </lineage>
</organism>
<name>A0A9N7UGT9_PLEPL</name>
<proteinExistence type="predicted"/>
<reference evidence="7" key="1">
    <citation type="submission" date="2020-03" db="EMBL/GenBank/DDBJ databases">
        <authorList>
            <person name="Weist P."/>
        </authorList>
    </citation>
    <scope>NUCLEOTIDE SEQUENCE</scope>
</reference>
<dbReference type="PROSITE" id="PS50011">
    <property type="entry name" value="PROTEIN_KINASE_DOM"/>
    <property type="match status" value="1"/>
</dbReference>